<dbReference type="Gene3D" id="3.40.50.410">
    <property type="entry name" value="von Willebrand factor, type A domain"/>
    <property type="match status" value="1"/>
</dbReference>
<dbReference type="InterPro" id="IPR056690">
    <property type="entry name" value="DUF7788"/>
</dbReference>
<evidence type="ECO:0000259" key="2">
    <source>
        <dbReference type="Pfam" id="PF25043"/>
    </source>
</evidence>
<dbReference type="InterPro" id="IPR036465">
    <property type="entry name" value="vWFA_dom_sf"/>
</dbReference>
<dbReference type="Pfam" id="PF11443">
    <property type="entry name" value="DUF2828"/>
    <property type="match status" value="1"/>
</dbReference>
<dbReference type="Pfam" id="PF25043">
    <property type="entry name" value="DUF7788"/>
    <property type="match status" value="1"/>
</dbReference>
<sequence>MAKVVSALCSTDMDLGENGQAQYKWNHKDIQELLVQLYFQSVRTDDKEDLKKQLKQLLTLIFTDIRANKYYYYLVLKFILQTRDIKEGKGEYSLSWSYIEVLDQFANSEQHNLFIKEDIKIMLYSFVHNLCSKKNTHPYGSWKDLKYLWSNYQLSNEIKTYIIKFINIQISHDDTQYEEGKTISLAAKWAPRQKSQFKEMFKVLAKDYYHYLFEYAVSDAQQQLATRKAYTMYRKLLAKLNRHLDTTQIKQCENNYSGINFDNVTSITLFKQQKAISNVTREGNQRSECVDRIECANNYITWLHNKIETNQHIKGSNVGLEAMIKKAMEISIFKDKDKETPFYNMYSCYTQSSMNNFFSEEEILSLEMQWKSKGLDIKQLSNIIPMIDLSGSMLDDNVVPYSVAIGLGIRCAERSKLGKYALTFSQTPSWIELSEDDNLIENVRRITNSPGAGYNTNFSAALRKILDACIVKNLTAEEVSNLTLLILSDMQIDEYGNESLTDSMWDKIEKDYYNAGMQCGGVPWKPPLIAFFNLRKTGGFPCLTEQKGAVMLSGFDDKLLNVFCEEGIEGLRTITPYNQLISTLENDRYNIFNELSIR</sequence>
<protein>
    <recommendedName>
        <fullName evidence="4">DUF2828 family protein</fullName>
    </recommendedName>
</protein>
<dbReference type="PANTHER" id="PTHR31373:SF27">
    <property type="entry name" value="TROVE DOMAIN-CONTAINING PROTEIN"/>
    <property type="match status" value="1"/>
</dbReference>
<dbReference type="InterPro" id="IPR011205">
    <property type="entry name" value="UCP015417_vWA"/>
</dbReference>
<evidence type="ECO:0000313" key="3">
    <source>
        <dbReference type="EMBL" id="QFG74910.1"/>
    </source>
</evidence>
<evidence type="ECO:0000259" key="1">
    <source>
        <dbReference type="Pfam" id="PF11443"/>
    </source>
</evidence>
<reference evidence="3" key="1">
    <citation type="journal article" date="2019" name="Philos. Trans. R. Soc. Lond., B, Biol. Sci.">
        <title>Targeted metagenomic recovery of four divergent viruses reveals shared and distinctive characteristics of giant viruses of marine eukaryotes.</title>
        <authorList>
            <person name="Needham D.M."/>
            <person name="Poirier C."/>
            <person name="Hehenberger E."/>
            <person name="Jimenez V."/>
            <person name="Swalwell J.E."/>
            <person name="Santoro A.E."/>
            <person name="Worden A.Z."/>
        </authorList>
    </citation>
    <scope>NUCLEOTIDE SEQUENCE</scope>
    <source>
        <strain evidence="3">OPacV-421</strain>
    </source>
</reference>
<feature type="domain" description="DUF7788" evidence="2">
    <location>
        <begin position="383"/>
        <end position="568"/>
    </location>
</feature>
<dbReference type="SUPFAM" id="SSF53300">
    <property type="entry name" value="vWA-like"/>
    <property type="match status" value="1"/>
</dbReference>
<feature type="domain" description="DUF2828" evidence="1">
    <location>
        <begin position="177"/>
        <end position="274"/>
    </location>
</feature>
<evidence type="ECO:0008006" key="4">
    <source>
        <dbReference type="Google" id="ProtNLM"/>
    </source>
</evidence>
<name>A0A5J6VLH0_9VIRU</name>
<dbReference type="EMBL" id="MN448295">
    <property type="protein sequence ID" value="QFG74910.1"/>
    <property type="molecule type" value="Genomic_DNA"/>
</dbReference>
<accession>A0A5J6VLH0</accession>
<organism evidence="3">
    <name type="scientific">Megaviridae environmental sample</name>
    <dbReference type="NCBI Taxonomy" id="1737588"/>
    <lineage>
        <taxon>Viruses</taxon>
        <taxon>Varidnaviria</taxon>
        <taxon>Bamfordvirae</taxon>
        <taxon>Nucleocytoviricota</taxon>
        <taxon>Megaviricetes</taxon>
        <taxon>Imitervirales</taxon>
        <taxon>Mimiviridae</taxon>
        <taxon>environmental samples</taxon>
    </lineage>
</organism>
<dbReference type="InterPro" id="IPR058580">
    <property type="entry name" value="DUF2828"/>
</dbReference>
<dbReference type="PANTHER" id="PTHR31373">
    <property type="entry name" value="OS06G0652100 PROTEIN"/>
    <property type="match status" value="1"/>
</dbReference>
<proteinExistence type="predicted"/>